<dbReference type="InterPro" id="IPR050548">
    <property type="entry name" value="PcG_chromatin_remod_factors"/>
</dbReference>
<dbReference type="PANTHER" id="PTHR12247">
    <property type="entry name" value="POLYCOMB GROUP PROTEIN"/>
    <property type="match status" value="1"/>
</dbReference>
<feature type="region of interest" description="Disordered" evidence="1">
    <location>
        <begin position="78"/>
        <end position="113"/>
    </location>
</feature>
<comment type="caution">
    <text evidence="3">The sequence shown here is derived from an EMBL/GenBank/DDBJ whole genome shotgun (WGS) entry which is preliminary data.</text>
</comment>
<feature type="compositionally biased region" description="Polar residues" evidence="1">
    <location>
        <begin position="79"/>
        <end position="90"/>
    </location>
</feature>
<evidence type="ECO:0000313" key="3">
    <source>
        <dbReference type="EMBL" id="CAD5122197.1"/>
    </source>
</evidence>
<evidence type="ECO:0000259" key="2">
    <source>
        <dbReference type="PROSITE" id="PS50105"/>
    </source>
</evidence>
<feature type="compositionally biased region" description="Basic and acidic residues" evidence="1">
    <location>
        <begin position="33"/>
        <end position="45"/>
    </location>
</feature>
<dbReference type="GO" id="GO:0042393">
    <property type="term" value="F:histone binding"/>
    <property type="evidence" value="ECO:0007669"/>
    <property type="project" value="TreeGrafter"/>
</dbReference>
<dbReference type="GO" id="GO:0045892">
    <property type="term" value="P:negative regulation of DNA-templated transcription"/>
    <property type="evidence" value="ECO:0007669"/>
    <property type="project" value="TreeGrafter"/>
</dbReference>
<dbReference type="Pfam" id="PF00536">
    <property type="entry name" value="SAM_1"/>
    <property type="match status" value="1"/>
</dbReference>
<dbReference type="GO" id="GO:0005634">
    <property type="term" value="C:nucleus"/>
    <property type="evidence" value="ECO:0007669"/>
    <property type="project" value="TreeGrafter"/>
</dbReference>
<dbReference type="GO" id="GO:0003682">
    <property type="term" value="F:chromatin binding"/>
    <property type="evidence" value="ECO:0007669"/>
    <property type="project" value="TreeGrafter"/>
</dbReference>
<feature type="domain" description="SAM" evidence="2">
    <location>
        <begin position="184"/>
        <end position="233"/>
    </location>
</feature>
<dbReference type="SMART" id="SM00454">
    <property type="entry name" value="SAM"/>
    <property type="match status" value="1"/>
</dbReference>
<dbReference type="InterPro" id="IPR001660">
    <property type="entry name" value="SAM"/>
</dbReference>
<protein>
    <submittedName>
        <fullName evidence="3">DgyrCDS10643</fullName>
    </submittedName>
</protein>
<dbReference type="Gene3D" id="1.10.150.50">
    <property type="entry name" value="Transcription Factor, Ets-1"/>
    <property type="match status" value="1"/>
</dbReference>
<dbReference type="Proteomes" id="UP000549394">
    <property type="component" value="Unassembled WGS sequence"/>
</dbReference>
<evidence type="ECO:0000256" key="1">
    <source>
        <dbReference type="SAM" id="MobiDB-lite"/>
    </source>
</evidence>
<dbReference type="EMBL" id="CAJFCJ010000016">
    <property type="protein sequence ID" value="CAD5122197.1"/>
    <property type="molecule type" value="Genomic_DNA"/>
</dbReference>
<feature type="compositionally biased region" description="Pro residues" evidence="1">
    <location>
        <begin position="104"/>
        <end position="113"/>
    </location>
</feature>
<dbReference type="SUPFAM" id="SSF47769">
    <property type="entry name" value="SAM/Pointed domain"/>
    <property type="match status" value="1"/>
</dbReference>
<keyword evidence="4" id="KW-1185">Reference proteome</keyword>
<evidence type="ECO:0000313" key="4">
    <source>
        <dbReference type="Proteomes" id="UP000549394"/>
    </source>
</evidence>
<name>A0A7I8W2T4_9ANNE</name>
<gene>
    <name evidence="3" type="ORF">DGYR_LOCUS10037</name>
</gene>
<sequence>MHIKYHFRVVLRKDLIEDNNSSRSSSPEIDVVNTREDAVLGDDSKKRKRKKPEVDELSLRKFFEAGGRDYNEYLEWRKNNGTFPPTLSTPTEPKVRKVNKKKTPTPPPPPPYRPATTMYYTQAGLPLNLPATQSYHPMFMYKNSYRAPTSPKSSSKDDSALDLSTKKLNDSGFEEEHSNSVLEWNVDKVCDFVHNVSDCSEYVNVFKEHKIDGNALPHLSDEQMVKCMGMKMGPVIKLRLAISKLLPSEEKGSPH</sequence>
<organism evidence="3 4">
    <name type="scientific">Dimorphilus gyrociliatus</name>
    <dbReference type="NCBI Taxonomy" id="2664684"/>
    <lineage>
        <taxon>Eukaryota</taxon>
        <taxon>Metazoa</taxon>
        <taxon>Spiralia</taxon>
        <taxon>Lophotrochozoa</taxon>
        <taxon>Annelida</taxon>
        <taxon>Polychaeta</taxon>
        <taxon>Polychaeta incertae sedis</taxon>
        <taxon>Dinophilidae</taxon>
        <taxon>Dimorphilus</taxon>
    </lineage>
</organism>
<dbReference type="AlphaFoldDB" id="A0A7I8W2T4"/>
<accession>A0A7I8W2T4</accession>
<dbReference type="OrthoDB" id="2390104at2759"/>
<reference evidence="3 4" key="1">
    <citation type="submission" date="2020-08" db="EMBL/GenBank/DDBJ databases">
        <authorList>
            <person name="Hejnol A."/>
        </authorList>
    </citation>
    <scope>NUCLEOTIDE SEQUENCE [LARGE SCALE GENOMIC DNA]</scope>
</reference>
<dbReference type="PROSITE" id="PS50105">
    <property type="entry name" value="SAM_DOMAIN"/>
    <property type="match status" value="1"/>
</dbReference>
<proteinExistence type="predicted"/>
<dbReference type="InterPro" id="IPR013761">
    <property type="entry name" value="SAM/pointed_sf"/>
</dbReference>
<feature type="region of interest" description="Disordered" evidence="1">
    <location>
        <begin position="19"/>
        <end position="54"/>
    </location>
</feature>